<evidence type="ECO:0000256" key="6">
    <source>
        <dbReference type="HAMAP-Rule" id="MF_01872"/>
    </source>
</evidence>
<evidence type="ECO:0000256" key="5">
    <source>
        <dbReference type="ARBA" id="ARBA00022694"/>
    </source>
</evidence>
<dbReference type="Pfam" id="PF05175">
    <property type="entry name" value="MTS"/>
    <property type="match status" value="1"/>
</dbReference>
<dbReference type="InterPro" id="IPR007848">
    <property type="entry name" value="Small_mtfrase_dom"/>
</dbReference>
<gene>
    <name evidence="8" type="ORF">KEM09_19085</name>
</gene>
<keyword evidence="5 6" id="KW-0819">tRNA processing</keyword>
<dbReference type="InterPro" id="IPR029063">
    <property type="entry name" value="SAM-dependent_MTases_sf"/>
</dbReference>
<evidence type="ECO:0000256" key="2">
    <source>
        <dbReference type="ARBA" id="ARBA00022603"/>
    </source>
</evidence>
<comment type="subcellular location">
    <subcellularLocation>
        <location evidence="6">Cytoplasm</location>
    </subcellularLocation>
</comment>
<comment type="function">
    <text evidence="6">Specifically methylates the adenine in position 37 of tRNA(1)(Val) (anticodon cmo5UAC).</text>
</comment>
<evidence type="ECO:0000256" key="1">
    <source>
        <dbReference type="ARBA" id="ARBA00022490"/>
    </source>
</evidence>
<dbReference type="HAMAP" id="MF_01872">
    <property type="entry name" value="tRNA_methyltr_YfiC"/>
    <property type="match status" value="1"/>
</dbReference>
<feature type="domain" description="Methyltransferase small" evidence="7">
    <location>
        <begin position="39"/>
        <end position="127"/>
    </location>
</feature>
<dbReference type="CDD" id="cd02440">
    <property type="entry name" value="AdoMet_MTases"/>
    <property type="match status" value="1"/>
</dbReference>
<protein>
    <recommendedName>
        <fullName evidence="6">tRNA1(Val) (adenine(37)-N6)-methyltransferase</fullName>
        <ecNumber evidence="6">2.1.1.223</ecNumber>
    </recommendedName>
    <alternativeName>
        <fullName evidence="6">tRNA m6A37 methyltransferase</fullName>
    </alternativeName>
</protein>
<dbReference type="InterPro" id="IPR002052">
    <property type="entry name" value="DNA_methylase_N6_adenine_CS"/>
</dbReference>
<evidence type="ECO:0000256" key="3">
    <source>
        <dbReference type="ARBA" id="ARBA00022679"/>
    </source>
</evidence>
<dbReference type="Proteomes" id="UP000721861">
    <property type="component" value="Unassembled WGS sequence"/>
</dbReference>
<keyword evidence="9" id="KW-1185">Reference proteome</keyword>
<accession>A0ABS5KEP6</accession>
<evidence type="ECO:0000259" key="7">
    <source>
        <dbReference type="Pfam" id="PF05175"/>
    </source>
</evidence>
<reference evidence="8 9" key="1">
    <citation type="journal article" date="2014" name="Int. J. Syst. Evol. Microbiol.">
        <title>Carboxylicivirga gen. nov. in the family Marinilabiliaceae with two novel species, Carboxylicivirga mesophila sp. nov. and Carboxylicivirga taeanensis sp. nov., and reclassification of Cytophaga fermentans as Saccharicrinis fermentans gen. nov., comb. nov.</title>
        <authorList>
            <person name="Yang S.H."/>
            <person name="Seo H.S."/>
            <person name="Woo J.H."/>
            <person name="Oh H.M."/>
            <person name="Jang H."/>
            <person name="Lee J.H."/>
            <person name="Kim S.J."/>
            <person name="Kwon K.K."/>
        </authorList>
    </citation>
    <scope>NUCLEOTIDE SEQUENCE [LARGE SCALE GENOMIC DNA]</scope>
    <source>
        <strain evidence="8 9">JCM 18290</strain>
    </source>
</reference>
<comment type="caution">
    <text evidence="8">The sequence shown here is derived from an EMBL/GenBank/DDBJ whole genome shotgun (WGS) entry which is preliminary data.</text>
</comment>
<dbReference type="PROSITE" id="PS00092">
    <property type="entry name" value="N6_MTASE"/>
    <property type="match status" value="1"/>
</dbReference>
<keyword evidence="2 6" id="KW-0489">Methyltransferase</keyword>
<dbReference type="EC" id="2.1.1.223" evidence="6"/>
<keyword evidence="4 6" id="KW-0949">S-adenosyl-L-methionine</keyword>
<keyword evidence="3 6" id="KW-0808">Transferase</keyword>
<evidence type="ECO:0000313" key="8">
    <source>
        <dbReference type="EMBL" id="MBS2213523.1"/>
    </source>
</evidence>
<keyword evidence="1 6" id="KW-0963">Cytoplasm</keyword>
<comment type="catalytic activity">
    <reaction evidence="6">
        <text>adenosine(37) in tRNA1(Val) + S-adenosyl-L-methionine = N(6)-methyladenosine(37) in tRNA1(Val) + S-adenosyl-L-homocysteine + H(+)</text>
        <dbReference type="Rhea" id="RHEA:43160"/>
        <dbReference type="Rhea" id="RHEA-COMP:10369"/>
        <dbReference type="Rhea" id="RHEA-COMP:10370"/>
        <dbReference type="ChEBI" id="CHEBI:15378"/>
        <dbReference type="ChEBI" id="CHEBI:57856"/>
        <dbReference type="ChEBI" id="CHEBI:59789"/>
        <dbReference type="ChEBI" id="CHEBI:74411"/>
        <dbReference type="ChEBI" id="CHEBI:74449"/>
        <dbReference type="EC" id="2.1.1.223"/>
    </reaction>
</comment>
<dbReference type="PANTHER" id="PTHR47739:SF1">
    <property type="entry name" value="TRNA1(VAL) (ADENINE(37)-N6)-METHYLTRANSFERASE"/>
    <property type="match status" value="1"/>
</dbReference>
<organism evidence="8 9">
    <name type="scientific">Carboxylicivirga mesophila</name>
    <dbReference type="NCBI Taxonomy" id="1166478"/>
    <lineage>
        <taxon>Bacteria</taxon>
        <taxon>Pseudomonadati</taxon>
        <taxon>Bacteroidota</taxon>
        <taxon>Bacteroidia</taxon>
        <taxon>Marinilabiliales</taxon>
        <taxon>Marinilabiliaceae</taxon>
        <taxon>Carboxylicivirga</taxon>
    </lineage>
</organism>
<dbReference type="RefSeq" id="WP_212230763.1">
    <property type="nucleotide sequence ID" value="NZ_JAGUCN010000029.1"/>
</dbReference>
<dbReference type="InterPro" id="IPR022882">
    <property type="entry name" value="tRNA_adenine-N6_MeTrfase"/>
</dbReference>
<dbReference type="Gene3D" id="3.40.50.150">
    <property type="entry name" value="Vaccinia Virus protein VP39"/>
    <property type="match status" value="1"/>
</dbReference>
<comment type="similarity">
    <text evidence="6">Belongs to the methyltransferase superfamily. tRNA (adenine-N(6)-)-methyltransferase family.</text>
</comment>
<dbReference type="GO" id="GO:0032259">
    <property type="term" value="P:methylation"/>
    <property type="evidence" value="ECO:0007669"/>
    <property type="project" value="UniProtKB-KW"/>
</dbReference>
<dbReference type="EMBL" id="JAGUCN010000029">
    <property type="protein sequence ID" value="MBS2213523.1"/>
    <property type="molecule type" value="Genomic_DNA"/>
</dbReference>
<evidence type="ECO:0000256" key="4">
    <source>
        <dbReference type="ARBA" id="ARBA00022691"/>
    </source>
</evidence>
<evidence type="ECO:0000313" key="9">
    <source>
        <dbReference type="Proteomes" id="UP000721861"/>
    </source>
</evidence>
<dbReference type="PANTHER" id="PTHR47739">
    <property type="entry name" value="TRNA1(VAL) (ADENINE(37)-N6)-METHYLTRANSFERASE"/>
    <property type="match status" value="1"/>
</dbReference>
<name>A0ABS5KEP6_9BACT</name>
<sequence>MANSYFQFKQFTIHQSQAAMKVGTDGVLLGAWADINSCSSLLDVGTGTGLIALMMAQRNAKALITAIDIDEGAVQQAAFNVEASDWSNRILVELCPLQAFKPEACGLFDHVVCNPPFFNNAFKSENQSRTMARHTDSLSYKELVAYTYQLTHEEGKLSLIIPYDSSEELISSAKHVGWYLHKRLNIRPTPNKKYVRALVEFIKEDVAEACLDDMIIEDKGRHKYSDKYIALTKEFYLAM</sequence>
<proteinExistence type="inferred from homology"/>
<dbReference type="SUPFAM" id="SSF53335">
    <property type="entry name" value="S-adenosyl-L-methionine-dependent methyltransferases"/>
    <property type="match status" value="1"/>
</dbReference>
<dbReference type="InterPro" id="IPR050210">
    <property type="entry name" value="tRNA_Adenine-N(6)_MTase"/>
</dbReference>
<dbReference type="GO" id="GO:0008168">
    <property type="term" value="F:methyltransferase activity"/>
    <property type="evidence" value="ECO:0007669"/>
    <property type="project" value="UniProtKB-KW"/>
</dbReference>